<evidence type="ECO:0000256" key="2">
    <source>
        <dbReference type="ARBA" id="ARBA00004906"/>
    </source>
</evidence>
<dbReference type="SUPFAM" id="SSF57850">
    <property type="entry name" value="RING/U-box"/>
    <property type="match status" value="1"/>
</dbReference>
<dbReference type="PANTHER" id="PTHR45958">
    <property type="entry name" value="RING-TYPE E3 UBIQUITIN TRANSFERASE"/>
    <property type="match status" value="1"/>
</dbReference>
<comment type="pathway">
    <text evidence="2">Protein modification; protein ubiquitination.</text>
</comment>
<evidence type="ECO:0000313" key="9">
    <source>
        <dbReference type="EMBL" id="OWM79660.1"/>
    </source>
</evidence>
<proteinExistence type="predicted"/>
<dbReference type="InterPro" id="IPR016024">
    <property type="entry name" value="ARM-type_fold"/>
</dbReference>
<reference evidence="11" key="3">
    <citation type="journal article" date="2020" name="Plant Biotechnol. J.">
        <title>The pomegranate (Punica granatum L.) draft genome dissects genetic divergence between soft- and hard-seeded cultivars.</title>
        <authorList>
            <person name="Luo X."/>
            <person name="Li H."/>
            <person name="Wu Z."/>
            <person name="Yao W."/>
            <person name="Zhao P."/>
            <person name="Cao D."/>
            <person name="Yu H."/>
            <person name="Li K."/>
            <person name="Poudel K."/>
            <person name="Zhao D."/>
            <person name="Zhang F."/>
            <person name="Xia X."/>
            <person name="Chen L."/>
            <person name="Wang Q."/>
            <person name="Jing D."/>
            <person name="Cao S."/>
        </authorList>
    </citation>
    <scope>NUCLEOTIDE SEQUENCE [LARGE SCALE GENOMIC DNA]</scope>
</reference>
<dbReference type="InterPro" id="IPR000225">
    <property type="entry name" value="Armadillo"/>
</dbReference>
<evidence type="ECO:0000256" key="6">
    <source>
        <dbReference type="ARBA" id="ARBA00022786"/>
    </source>
</evidence>
<dbReference type="OrthoDB" id="7537227at2759"/>
<accession>A0A218X4T6</accession>
<name>A0A218X4T6_PUNGR</name>
<evidence type="ECO:0000256" key="3">
    <source>
        <dbReference type="ARBA" id="ARBA00012483"/>
    </source>
</evidence>
<dbReference type="GeneID" id="116203507"/>
<evidence type="ECO:0000313" key="11">
    <source>
        <dbReference type="Proteomes" id="UP000515151"/>
    </source>
</evidence>
<evidence type="ECO:0000256" key="4">
    <source>
        <dbReference type="ARBA" id="ARBA00022679"/>
    </source>
</evidence>
<dbReference type="InterPro" id="IPR011989">
    <property type="entry name" value="ARM-like"/>
</dbReference>
<dbReference type="InterPro" id="IPR013083">
    <property type="entry name" value="Znf_RING/FYVE/PHD"/>
</dbReference>
<keyword evidence="4" id="KW-0808">Transferase</keyword>
<dbReference type="InterPro" id="IPR045766">
    <property type="entry name" value="MCAfunc"/>
</dbReference>
<dbReference type="InterPro" id="IPR052608">
    <property type="entry name" value="U-box_domain_protein"/>
</dbReference>
<reference evidence="9" key="2">
    <citation type="submission" date="2017-06" db="EMBL/GenBank/DDBJ databases">
        <title>The pomegranate genome and the genomics of punicalagin biosynthesis.</title>
        <authorList>
            <person name="Xu C."/>
        </authorList>
    </citation>
    <scope>NUCLEOTIDE SEQUENCE [LARGE SCALE GENOMIC DNA]</scope>
    <source>
        <tissue evidence="9">Fresh leaf</tissue>
    </source>
</reference>
<comment type="catalytic activity">
    <reaction evidence="1">
        <text>S-ubiquitinyl-[E2 ubiquitin-conjugating enzyme]-L-cysteine + [acceptor protein]-L-lysine = [E2 ubiquitin-conjugating enzyme]-L-cysteine + N(6)-ubiquitinyl-[acceptor protein]-L-lysine.</text>
        <dbReference type="EC" id="2.3.2.27"/>
    </reaction>
</comment>
<dbReference type="InterPro" id="IPR045210">
    <property type="entry name" value="RING-Ubox_PUB"/>
</dbReference>
<dbReference type="Pfam" id="PF04564">
    <property type="entry name" value="U-box"/>
    <property type="match status" value="1"/>
</dbReference>
<dbReference type="Gene3D" id="3.30.40.10">
    <property type="entry name" value="Zinc/RING finger domain, C3HC4 (zinc finger)"/>
    <property type="match status" value="1"/>
</dbReference>
<dbReference type="PANTHER" id="PTHR45958:SF8">
    <property type="entry name" value="U-BOX DOMAIN-CONTAINING PROTEIN 44-LIKE"/>
    <property type="match status" value="1"/>
</dbReference>
<protein>
    <recommendedName>
        <fullName evidence="3">RING-type E3 ubiquitin transferase</fullName>
        <ecNumber evidence="3">2.3.2.27</ecNumber>
    </recommendedName>
</protein>
<feature type="domain" description="U-box" evidence="8">
    <location>
        <begin position="260"/>
        <end position="334"/>
    </location>
</feature>
<dbReference type="InterPro" id="IPR003613">
    <property type="entry name" value="Ubox_domain"/>
</dbReference>
<evidence type="ECO:0000313" key="12">
    <source>
        <dbReference type="RefSeq" id="XP_031391114.1"/>
    </source>
</evidence>
<evidence type="ECO:0000259" key="8">
    <source>
        <dbReference type="PROSITE" id="PS51698"/>
    </source>
</evidence>
<keyword evidence="6" id="KW-0833">Ubl conjugation pathway</keyword>
<dbReference type="SUPFAM" id="SSF48371">
    <property type="entry name" value="ARM repeat"/>
    <property type="match status" value="2"/>
</dbReference>
<dbReference type="SMART" id="SM00185">
    <property type="entry name" value="ARM"/>
    <property type="match status" value="7"/>
</dbReference>
<organism evidence="9 10">
    <name type="scientific">Punica granatum</name>
    <name type="common">Pomegranate</name>
    <dbReference type="NCBI Taxonomy" id="22663"/>
    <lineage>
        <taxon>Eukaryota</taxon>
        <taxon>Viridiplantae</taxon>
        <taxon>Streptophyta</taxon>
        <taxon>Embryophyta</taxon>
        <taxon>Tracheophyta</taxon>
        <taxon>Spermatophyta</taxon>
        <taxon>Magnoliopsida</taxon>
        <taxon>eudicotyledons</taxon>
        <taxon>Gunneridae</taxon>
        <taxon>Pentapetalae</taxon>
        <taxon>rosids</taxon>
        <taxon>malvids</taxon>
        <taxon>Myrtales</taxon>
        <taxon>Lythraceae</taxon>
        <taxon>Punica</taxon>
    </lineage>
</organism>
<feature type="coiled-coil region" evidence="7">
    <location>
        <begin position="195"/>
        <end position="222"/>
    </location>
</feature>
<dbReference type="Proteomes" id="UP000515151">
    <property type="component" value="Chromosome 4"/>
</dbReference>
<gene>
    <name evidence="12" type="primary">LOC116203507</name>
    <name evidence="9" type="ORF">CDL15_Pgr023072</name>
</gene>
<dbReference type="GO" id="GO:0016567">
    <property type="term" value="P:protein ubiquitination"/>
    <property type="evidence" value="ECO:0007669"/>
    <property type="project" value="UniProtKB-UniPathway"/>
</dbReference>
<dbReference type="Proteomes" id="UP000197138">
    <property type="component" value="Unassembled WGS sequence"/>
</dbReference>
<dbReference type="GO" id="GO:0061630">
    <property type="term" value="F:ubiquitin protein ligase activity"/>
    <property type="evidence" value="ECO:0007669"/>
    <property type="project" value="UniProtKB-EC"/>
</dbReference>
<reference evidence="12" key="4">
    <citation type="submission" date="2025-04" db="UniProtKB">
        <authorList>
            <consortium name="RefSeq"/>
        </authorList>
    </citation>
    <scope>IDENTIFICATION</scope>
    <source>
        <tissue evidence="12">Leaf</tissue>
    </source>
</reference>
<dbReference type="UniPathway" id="UPA00143"/>
<evidence type="ECO:0000256" key="7">
    <source>
        <dbReference type="SAM" id="Coils"/>
    </source>
</evidence>
<keyword evidence="11" id="KW-1185">Reference proteome</keyword>
<dbReference type="PROSITE" id="PS51698">
    <property type="entry name" value="U_BOX"/>
    <property type="match status" value="1"/>
</dbReference>
<evidence type="ECO:0000256" key="5">
    <source>
        <dbReference type="ARBA" id="ARBA00022737"/>
    </source>
</evidence>
<evidence type="ECO:0000256" key="1">
    <source>
        <dbReference type="ARBA" id="ARBA00000900"/>
    </source>
</evidence>
<dbReference type="AlphaFoldDB" id="A0A218X4T6"/>
<dbReference type="EC" id="2.3.2.27" evidence="3"/>
<keyword evidence="5" id="KW-0677">Repeat</keyword>
<dbReference type="SMART" id="SM00504">
    <property type="entry name" value="Ubox"/>
    <property type="match status" value="1"/>
</dbReference>
<dbReference type="Gene3D" id="1.25.10.10">
    <property type="entry name" value="Leucine-rich Repeat Variant"/>
    <property type="match status" value="3"/>
</dbReference>
<sequence length="1011" mass="113048">MVKDVILSASLAPASELLSHVIVAIYETAHAATEVLIQKENFRRFSVYLENTGLMLKELLRHDLDCSESLKNAIEILDREVKASKGLARDCSRRNKVYLLVHCRQIVESIERSTREIAQALSLLPLASLDVSLGIREKIDSLCKKMLEAEYSAALSEEEILLKIESGIRERRMDRAYANDLMAQIAEAIGIDHENLAIRKEFEEFRKEIQDVEVRKDRAEQLQMEQIIALLEKADVVMSHADKERKYLETRNFVRGQPLEPLCSFYCPITLDVMVDPVETSSGMTFERQAIEKWFALGNNTCPLTQIPIENTVLRPNKNLRQSIEEWKDRNTMIMIASIKPKLSLDDEKEVIQCLEQLEELCLDKEQHREWVALENYESVLVRILSSKNADVRRHALTMLHILAKDSNENKEKICAVENALGCIVRSLSRHMRESKLAVQLLLELSKCTAARETMGDVRGCIFSLVTLSKKEDNEVSEDARCLLEILASQNQNVVHMANANYFKPLLHLLTSGADDTKMAMAKTLSEIELTERQKLSLFELGAFGPLLHLLSQNNLDMKQVSVKCLQCLSSIPRNGLQMIKEGAMGPLLELLYRHSLPSPTLREHVAATIMHLAQSTMLEGGEPDQSDVVPLLESEDDIFKLFSLISLTGPNIQGNILRAFHAMCQSPFGTDTRKKLRQLSAIQLLVQFCEAPNLTVRANAVKLFCCLMEDGDDASFSEHADQRCVESLLRITESSADVDEVASAMGIISNLPRDPEITKWLLDAEALNVIVNFLSDENRNDSNKRRVVENSLGALCRFTAPENPEFQKRVADIGIIPVLVKFLVSGTRLMKKSSAISLKQLSKSSFALSRHVKRAGLLGGCCRAPPEAFCPAHRGICSVESSFCLIEAHALEHLVRLLEATDPGVCEASLEALLTLIDGDALLRGSKVLAEAKGIAPIIKLLSSSSPRLQDKSLRALHRLFGLAEIRQKFGVLAHMALVEITQKDESGMKSMAARVLAQLDVLQDQSSFF</sequence>
<dbReference type="RefSeq" id="XP_031391114.1">
    <property type="nucleotide sequence ID" value="XM_031535254.1"/>
</dbReference>
<keyword evidence="7" id="KW-0175">Coiled coil</keyword>
<evidence type="ECO:0000313" key="10">
    <source>
        <dbReference type="Proteomes" id="UP000197138"/>
    </source>
</evidence>
<dbReference type="Pfam" id="PF19584">
    <property type="entry name" value="MCAfunc"/>
    <property type="match status" value="1"/>
</dbReference>
<dbReference type="CDD" id="cd16664">
    <property type="entry name" value="RING-Ubox_PUB"/>
    <property type="match status" value="1"/>
</dbReference>
<reference evidence="10" key="1">
    <citation type="journal article" date="2017" name="Plant J.">
        <title>The pomegranate (Punica granatum L.) genome and the genomics of punicalagin biosynthesis.</title>
        <authorList>
            <person name="Qin G."/>
            <person name="Xu C."/>
            <person name="Ming R."/>
            <person name="Tang H."/>
            <person name="Guyot R."/>
            <person name="Kramer E.M."/>
            <person name="Hu Y."/>
            <person name="Yi X."/>
            <person name="Qi Y."/>
            <person name="Xu X."/>
            <person name="Gao Z."/>
            <person name="Pan H."/>
            <person name="Jian J."/>
            <person name="Tian Y."/>
            <person name="Yue Z."/>
            <person name="Xu Y."/>
        </authorList>
    </citation>
    <scope>NUCLEOTIDE SEQUENCE [LARGE SCALE GENOMIC DNA]</scope>
    <source>
        <strain evidence="10">cv. Dabenzi</strain>
    </source>
</reference>
<dbReference type="EMBL" id="MTKT01002440">
    <property type="protein sequence ID" value="OWM79660.1"/>
    <property type="molecule type" value="Genomic_DNA"/>
</dbReference>